<protein>
    <submittedName>
        <fullName evidence="1">Uncharacterized protein</fullName>
    </submittedName>
</protein>
<sequence length="118" mass="13056">MVCNECGQAVEPSRPQLKSVVVRPYEDRPGQWQETHQRSSVFSRIQSRQASDPRHNSEFEASSSVEKRPRIVKPRSTPQTSGSGLSIISSQRKGHLCPGHRNGITKGLGRPPEGLKGK</sequence>
<comment type="caution">
    <text evidence="1">The sequence shown here is derived from an EMBL/GenBank/DDBJ whole genome shotgun (WGS) entry which is preliminary data.</text>
</comment>
<evidence type="ECO:0000313" key="1">
    <source>
        <dbReference type="EMBL" id="KAI8547410.1"/>
    </source>
</evidence>
<dbReference type="EMBL" id="CM046394">
    <property type="protein sequence ID" value="KAI8547410.1"/>
    <property type="molecule type" value="Genomic_DNA"/>
</dbReference>
<name>A0ACC0N2M7_RHOML</name>
<accession>A0ACC0N2M7</accession>
<dbReference type="Proteomes" id="UP001062846">
    <property type="component" value="Chromosome 7"/>
</dbReference>
<reference evidence="1" key="1">
    <citation type="submission" date="2022-02" db="EMBL/GenBank/DDBJ databases">
        <title>Plant Genome Project.</title>
        <authorList>
            <person name="Zhang R.-G."/>
        </authorList>
    </citation>
    <scope>NUCLEOTIDE SEQUENCE</scope>
    <source>
        <strain evidence="1">AT1</strain>
    </source>
</reference>
<proteinExistence type="predicted"/>
<organism evidence="1 2">
    <name type="scientific">Rhododendron molle</name>
    <name type="common">Chinese azalea</name>
    <name type="synonym">Azalea mollis</name>
    <dbReference type="NCBI Taxonomy" id="49168"/>
    <lineage>
        <taxon>Eukaryota</taxon>
        <taxon>Viridiplantae</taxon>
        <taxon>Streptophyta</taxon>
        <taxon>Embryophyta</taxon>
        <taxon>Tracheophyta</taxon>
        <taxon>Spermatophyta</taxon>
        <taxon>Magnoliopsida</taxon>
        <taxon>eudicotyledons</taxon>
        <taxon>Gunneridae</taxon>
        <taxon>Pentapetalae</taxon>
        <taxon>asterids</taxon>
        <taxon>Ericales</taxon>
        <taxon>Ericaceae</taxon>
        <taxon>Ericoideae</taxon>
        <taxon>Rhodoreae</taxon>
        <taxon>Rhododendron</taxon>
    </lineage>
</organism>
<keyword evidence="2" id="KW-1185">Reference proteome</keyword>
<evidence type="ECO:0000313" key="2">
    <source>
        <dbReference type="Proteomes" id="UP001062846"/>
    </source>
</evidence>
<gene>
    <name evidence="1" type="ORF">RHMOL_Rhmol07G0193500</name>
</gene>